<dbReference type="InterPro" id="IPR002125">
    <property type="entry name" value="CMP_dCMP_dom"/>
</dbReference>
<feature type="active site" description="Proton donor" evidence="12">
    <location>
        <position position="56"/>
    </location>
</feature>
<dbReference type="STRING" id="1855823.MCCS_15090"/>
<comment type="catalytic activity">
    <reaction evidence="11 15">
        <text>cytidine + H2O + H(+) = uridine + NH4(+)</text>
        <dbReference type="Rhea" id="RHEA:16069"/>
        <dbReference type="ChEBI" id="CHEBI:15377"/>
        <dbReference type="ChEBI" id="CHEBI:15378"/>
        <dbReference type="ChEBI" id="CHEBI:16704"/>
        <dbReference type="ChEBI" id="CHEBI:17562"/>
        <dbReference type="ChEBI" id="CHEBI:28938"/>
        <dbReference type="EC" id="3.5.4.5"/>
    </reaction>
</comment>
<comment type="cofactor">
    <cofactor evidence="1 14 15">
        <name>Zn(2+)</name>
        <dbReference type="ChEBI" id="CHEBI:29105"/>
    </cofactor>
</comment>
<name>A0A1W7AC49_9STAP</name>
<keyword evidence="20" id="KW-1185">Reference proteome</keyword>
<dbReference type="Proteomes" id="UP000294865">
    <property type="component" value="Unassembled WGS sequence"/>
</dbReference>
<evidence type="ECO:0000256" key="12">
    <source>
        <dbReference type="PIRSR" id="PIRSR606262-1"/>
    </source>
</evidence>
<dbReference type="OrthoDB" id="9795347at2"/>
<evidence type="ECO:0000256" key="9">
    <source>
        <dbReference type="ARBA" id="ARBA00032005"/>
    </source>
</evidence>
<evidence type="ECO:0000259" key="16">
    <source>
        <dbReference type="PROSITE" id="PS51747"/>
    </source>
</evidence>
<feature type="binding site" evidence="13">
    <location>
        <begin position="43"/>
        <end position="49"/>
    </location>
    <ligand>
        <name>substrate</name>
    </ligand>
</feature>
<gene>
    <name evidence="18" type="primary">cdd_2</name>
    <name evidence="19" type="synonym">cdd</name>
    <name evidence="17" type="synonym">cdd_1</name>
    <name evidence="19" type="ORF">ETI04_02710</name>
    <name evidence="17" type="ORF">MCCS_15090</name>
    <name evidence="18" type="ORF">MCCS_15480</name>
</gene>
<dbReference type="KEGG" id="mcak:MCCS_15480"/>
<evidence type="ECO:0000256" key="7">
    <source>
        <dbReference type="ARBA" id="ARBA00022801"/>
    </source>
</evidence>
<evidence type="ECO:0000313" key="19">
    <source>
        <dbReference type="EMBL" id="TDM18418.1"/>
    </source>
</evidence>
<evidence type="ECO:0000256" key="4">
    <source>
        <dbReference type="ARBA" id="ARBA00012783"/>
    </source>
</evidence>
<reference evidence="18 20" key="1">
    <citation type="journal article" date="2017" name="Int. J. Syst. Evol. Microbiol.">
        <title>Macrococcus canis sp. nov., a skin bacterium associated with infections in dogs.</title>
        <authorList>
            <person name="Gobeli Brawand S."/>
            <person name="Cotting K."/>
            <person name="Gomez-Sanz E."/>
            <person name="Collaud A."/>
            <person name="Thomann A."/>
            <person name="Brodard I."/>
            <person name="Rodriguez-Campos S."/>
            <person name="Strauss C."/>
            <person name="Perreten V."/>
        </authorList>
    </citation>
    <scope>NUCLEOTIDE SEQUENCE [LARGE SCALE GENOMIC DNA]</scope>
    <source>
        <strain evidence="18 20">KM45013</strain>
    </source>
</reference>
<comment type="catalytic activity">
    <reaction evidence="10 15">
        <text>2'-deoxycytidine + H2O + H(+) = 2'-deoxyuridine + NH4(+)</text>
        <dbReference type="Rhea" id="RHEA:13433"/>
        <dbReference type="ChEBI" id="CHEBI:15377"/>
        <dbReference type="ChEBI" id="CHEBI:15378"/>
        <dbReference type="ChEBI" id="CHEBI:15698"/>
        <dbReference type="ChEBI" id="CHEBI:16450"/>
        <dbReference type="ChEBI" id="CHEBI:28938"/>
        <dbReference type="EC" id="3.5.4.5"/>
    </reaction>
</comment>
<organism evidence="18 20">
    <name type="scientific">Macrococcoides canis</name>
    <dbReference type="NCBI Taxonomy" id="1855823"/>
    <lineage>
        <taxon>Bacteria</taxon>
        <taxon>Bacillati</taxon>
        <taxon>Bacillota</taxon>
        <taxon>Bacilli</taxon>
        <taxon>Bacillales</taxon>
        <taxon>Staphylococcaceae</taxon>
        <taxon>Macrococcoides</taxon>
    </lineage>
</organism>
<dbReference type="PANTHER" id="PTHR11644">
    <property type="entry name" value="CYTIDINE DEAMINASE"/>
    <property type="match status" value="1"/>
</dbReference>
<feature type="domain" description="CMP/dCMP-type deaminase" evidence="16">
    <location>
        <begin position="2"/>
        <end position="131"/>
    </location>
</feature>
<evidence type="ECO:0000256" key="5">
    <source>
        <dbReference type="ARBA" id="ARBA00018266"/>
    </source>
</evidence>
<evidence type="ECO:0000313" key="20">
    <source>
        <dbReference type="Proteomes" id="UP000194154"/>
    </source>
</evidence>
<evidence type="ECO:0000256" key="10">
    <source>
        <dbReference type="ARBA" id="ARBA00049252"/>
    </source>
</evidence>
<dbReference type="GO" id="GO:0055086">
    <property type="term" value="P:nucleobase-containing small molecule metabolic process"/>
    <property type="evidence" value="ECO:0007669"/>
    <property type="project" value="UniProtKB-ARBA"/>
</dbReference>
<feature type="binding site" evidence="14">
    <location>
        <position position="89"/>
    </location>
    <ligand>
        <name>Zn(2+)</name>
        <dbReference type="ChEBI" id="CHEBI:29105"/>
        <note>catalytic</note>
    </ligand>
</feature>
<dbReference type="GO" id="GO:0004126">
    <property type="term" value="F:cytidine deaminase activity"/>
    <property type="evidence" value="ECO:0007669"/>
    <property type="project" value="UniProtKB-UniRule"/>
</dbReference>
<feature type="binding site" evidence="14">
    <location>
        <position position="54"/>
    </location>
    <ligand>
        <name>Zn(2+)</name>
        <dbReference type="ChEBI" id="CHEBI:29105"/>
        <note>catalytic</note>
    </ligand>
</feature>
<dbReference type="EC" id="3.5.4.5" evidence="4 15"/>
<evidence type="ECO:0000256" key="11">
    <source>
        <dbReference type="ARBA" id="ARBA00049558"/>
    </source>
</evidence>
<accession>A0A1W7AC49</accession>
<evidence type="ECO:0000256" key="1">
    <source>
        <dbReference type="ARBA" id="ARBA00001947"/>
    </source>
</evidence>
<dbReference type="PROSITE" id="PS51747">
    <property type="entry name" value="CYT_DCMP_DEAMINASES_2"/>
    <property type="match status" value="1"/>
</dbReference>
<reference evidence="19 21" key="3">
    <citation type="submission" date="2019-01" db="EMBL/GenBank/DDBJ databases">
        <title>Draft genome sequences of Macrococcus caseolyticus, Macrococcus canis, Macrococcus bohemicus and Macrococcus goetzii.</title>
        <authorList>
            <person name="Mazhar S."/>
            <person name="Altermann E."/>
            <person name="Hill C."/>
            <person name="Mcauliffe O."/>
        </authorList>
    </citation>
    <scope>NUCLEOTIDE SEQUENCE [LARGE SCALE GENOMIC DNA]</scope>
    <source>
        <strain evidence="19 21">DPC7162</strain>
    </source>
</reference>
<dbReference type="GO" id="GO:0042802">
    <property type="term" value="F:identical protein binding"/>
    <property type="evidence" value="ECO:0007669"/>
    <property type="project" value="UniProtKB-ARBA"/>
</dbReference>
<dbReference type="AlphaFoldDB" id="A0A1W7AC49"/>
<comment type="function">
    <text evidence="2 15">This enzyme scavenges exogenous and endogenous cytidine and 2'-deoxycytidine for UMP synthesis.</text>
</comment>
<dbReference type="KEGG" id="mcak:MCCS_15090"/>
<dbReference type="InterPro" id="IPR016192">
    <property type="entry name" value="APOBEC/CMP_deaminase_Zn-bd"/>
</dbReference>
<dbReference type="InterPro" id="IPR016193">
    <property type="entry name" value="Cytidine_deaminase-like"/>
</dbReference>
<keyword evidence="8 14" id="KW-0862">Zinc</keyword>
<dbReference type="Gene3D" id="3.40.140.10">
    <property type="entry name" value="Cytidine Deaminase, domain 2"/>
    <property type="match status" value="1"/>
</dbReference>
<dbReference type="Pfam" id="PF00383">
    <property type="entry name" value="dCMP_cyt_deam_1"/>
    <property type="match status" value="1"/>
</dbReference>
<proteinExistence type="inferred from homology"/>
<evidence type="ECO:0000256" key="13">
    <source>
        <dbReference type="PIRSR" id="PIRSR606262-2"/>
    </source>
</evidence>
<dbReference type="GO" id="GO:0072527">
    <property type="term" value="P:pyrimidine-containing compound metabolic process"/>
    <property type="evidence" value="ECO:0007669"/>
    <property type="project" value="UniProtKB-ARBA"/>
</dbReference>
<dbReference type="GO" id="GO:0005829">
    <property type="term" value="C:cytosol"/>
    <property type="evidence" value="ECO:0007669"/>
    <property type="project" value="TreeGrafter"/>
</dbReference>
<evidence type="ECO:0000256" key="14">
    <source>
        <dbReference type="PIRSR" id="PIRSR606262-3"/>
    </source>
</evidence>
<evidence type="ECO:0000313" key="17">
    <source>
        <dbReference type="EMBL" id="ARQ07150.1"/>
    </source>
</evidence>
<dbReference type="FunFam" id="3.40.140.10:FF:000060">
    <property type="entry name" value="Cytidine deaminase"/>
    <property type="match status" value="1"/>
</dbReference>
<dbReference type="PROSITE" id="PS00903">
    <property type="entry name" value="CYT_DCMP_DEAMINASES_1"/>
    <property type="match status" value="1"/>
</dbReference>
<evidence type="ECO:0000313" key="21">
    <source>
        <dbReference type="Proteomes" id="UP000294865"/>
    </source>
</evidence>
<dbReference type="InterPro" id="IPR050202">
    <property type="entry name" value="Cyt/Deoxycyt_deaminase"/>
</dbReference>
<evidence type="ECO:0000256" key="3">
    <source>
        <dbReference type="ARBA" id="ARBA00006576"/>
    </source>
</evidence>
<evidence type="ECO:0000313" key="18">
    <source>
        <dbReference type="EMBL" id="ARQ07189.1"/>
    </source>
</evidence>
<dbReference type="PANTHER" id="PTHR11644:SF2">
    <property type="entry name" value="CYTIDINE DEAMINASE"/>
    <property type="match status" value="1"/>
</dbReference>
<dbReference type="RefSeq" id="WP_086042767.1">
    <property type="nucleotide sequence ID" value="NZ_CBCRZA010000002.1"/>
</dbReference>
<dbReference type="Proteomes" id="UP000194154">
    <property type="component" value="Chromosome"/>
</dbReference>
<evidence type="ECO:0000256" key="15">
    <source>
        <dbReference type="RuleBase" id="RU364006"/>
    </source>
</evidence>
<dbReference type="NCBIfam" id="NF004064">
    <property type="entry name" value="PRK05578.1"/>
    <property type="match status" value="1"/>
</dbReference>
<dbReference type="GeneID" id="35295658"/>
<dbReference type="EMBL" id="CP021059">
    <property type="protein sequence ID" value="ARQ07189.1"/>
    <property type="molecule type" value="Genomic_DNA"/>
</dbReference>
<dbReference type="EMBL" id="CP021059">
    <property type="protein sequence ID" value="ARQ07150.1"/>
    <property type="molecule type" value="Genomic_DNA"/>
</dbReference>
<comment type="similarity">
    <text evidence="3 15">Belongs to the cytidine and deoxycytidylate deaminase family.</text>
</comment>
<dbReference type="GO" id="GO:0008270">
    <property type="term" value="F:zinc ion binding"/>
    <property type="evidence" value="ECO:0007669"/>
    <property type="project" value="UniProtKB-UniRule"/>
</dbReference>
<dbReference type="EMBL" id="SDQG01000001">
    <property type="protein sequence ID" value="TDM18418.1"/>
    <property type="molecule type" value="Genomic_DNA"/>
</dbReference>
<evidence type="ECO:0000256" key="6">
    <source>
        <dbReference type="ARBA" id="ARBA00022723"/>
    </source>
</evidence>
<dbReference type="CDD" id="cd01283">
    <property type="entry name" value="cytidine_deaminase"/>
    <property type="match status" value="1"/>
</dbReference>
<protein>
    <recommendedName>
        <fullName evidence="5 15">Cytidine deaminase</fullName>
        <ecNumber evidence="4 15">3.5.4.5</ecNumber>
    </recommendedName>
    <alternativeName>
        <fullName evidence="9 15">Cytidine aminohydrolase</fullName>
    </alternativeName>
</protein>
<keyword evidence="7 15" id="KW-0378">Hydrolase</keyword>
<keyword evidence="6 14" id="KW-0479">Metal-binding</keyword>
<dbReference type="InterPro" id="IPR006262">
    <property type="entry name" value="Cyt_deam_tetra"/>
</dbReference>
<reference evidence="18" key="2">
    <citation type="submission" date="2017-04" db="EMBL/GenBank/DDBJ databases">
        <authorList>
            <person name="Afonso C.L."/>
            <person name="Miller P.J."/>
            <person name="Scott M.A."/>
            <person name="Spackman E."/>
            <person name="Goraichik I."/>
            <person name="Dimitrov K.M."/>
            <person name="Suarez D.L."/>
            <person name="Swayne D.E."/>
        </authorList>
    </citation>
    <scope>NUCLEOTIDE SEQUENCE</scope>
    <source>
        <strain evidence="18">KM45013</strain>
    </source>
</reference>
<dbReference type="NCBIfam" id="TIGR01354">
    <property type="entry name" value="cyt_deam_tetra"/>
    <property type="match status" value="1"/>
</dbReference>
<evidence type="ECO:0000256" key="2">
    <source>
        <dbReference type="ARBA" id="ARBA00003949"/>
    </source>
</evidence>
<feature type="binding site" evidence="14">
    <location>
        <position position="92"/>
    </location>
    <ligand>
        <name>Zn(2+)</name>
        <dbReference type="ChEBI" id="CHEBI:29105"/>
        <note>catalytic</note>
    </ligand>
</feature>
<dbReference type="SUPFAM" id="SSF53927">
    <property type="entry name" value="Cytidine deaminase-like"/>
    <property type="match status" value="1"/>
</dbReference>
<sequence>MEFKQEWLEGVIRAQQKAHAPYSNFKVGAYLITKDGKSFDGCNVENAAYGDCICAERTALVSAIADGYKPGDFEVLVVTTDTEHPSSPCGSCRQVIKELCDDDMPVFLTNVKGDVIERTVDDLLPLGFSGKDLE</sequence>
<evidence type="ECO:0000256" key="8">
    <source>
        <dbReference type="ARBA" id="ARBA00022833"/>
    </source>
</evidence>